<keyword evidence="2" id="KW-0238">DNA-binding</keyword>
<dbReference type="SMART" id="SM00345">
    <property type="entry name" value="HTH_GNTR"/>
    <property type="match status" value="1"/>
</dbReference>
<dbReference type="SUPFAM" id="SSF48008">
    <property type="entry name" value="GntR ligand-binding domain-like"/>
    <property type="match status" value="1"/>
</dbReference>
<keyword evidence="6" id="KW-1185">Reference proteome</keyword>
<keyword evidence="1" id="KW-0805">Transcription regulation</keyword>
<dbReference type="Gene3D" id="1.20.120.530">
    <property type="entry name" value="GntR ligand-binding domain-like"/>
    <property type="match status" value="1"/>
</dbReference>
<evidence type="ECO:0000313" key="5">
    <source>
        <dbReference type="EMBL" id="QJR28894.1"/>
    </source>
</evidence>
<dbReference type="Gene3D" id="1.10.10.10">
    <property type="entry name" value="Winged helix-like DNA-binding domain superfamily/Winged helix DNA-binding domain"/>
    <property type="match status" value="1"/>
</dbReference>
<dbReference type="PROSITE" id="PS50949">
    <property type="entry name" value="HTH_GNTR"/>
    <property type="match status" value="1"/>
</dbReference>
<dbReference type="Pfam" id="PF00392">
    <property type="entry name" value="GntR"/>
    <property type="match status" value="1"/>
</dbReference>
<proteinExistence type="predicted"/>
<dbReference type="Proteomes" id="UP000501130">
    <property type="component" value="Chromosome"/>
</dbReference>
<reference evidence="5 6" key="1">
    <citation type="submission" date="2020-05" db="EMBL/GenBank/DDBJ databases">
        <title>Compete genome of Limnobacter sp. SAORIC-580.</title>
        <authorList>
            <person name="Song J."/>
            <person name="Cho J.-C."/>
        </authorList>
    </citation>
    <scope>NUCLEOTIDE SEQUENCE [LARGE SCALE GENOMIC DNA]</scope>
    <source>
        <strain evidence="5 6">SAORIC-580</strain>
    </source>
</reference>
<dbReference type="SUPFAM" id="SSF46785">
    <property type="entry name" value="Winged helix' DNA-binding domain"/>
    <property type="match status" value="1"/>
</dbReference>
<dbReference type="Pfam" id="PF07729">
    <property type="entry name" value="FCD"/>
    <property type="match status" value="1"/>
</dbReference>
<dbReference type="PANTHER" id="PTHR43537:SF20">
    <property type="entry name" value="HTH-TYPE TRANSCRIPTIONAL REPRESSOR GLAR"/>
    <property type="match status" value="1"/>
</dbReference>
<dbReference type="InterPro" id="IPR011711">
    <property type="entry name" value="GntR_C"/>
</dbReference>
<accession>A0ABX6N3E3</accession>
<keyword evidence="3" id="KW-0804">Transcription</keyword>
<dbReference type="InterPro" id="IPR036388">
    <property type="entry name" value="WH-like_DNA-bd_sf"/>
</dbReference>
<dbReference type="InterPro" id="IPR036390">
    <property type="entry name" value="WH_DNA-bd_sf"/>
</dbReference>
<dbReference type="InterPro" id="IPR000524">
    <property type="entry name" value="Tscrpt_reg_HTH_GntR"/>
</dbReference>
<dbReference type="EMBL" id="CP053084">
    <property type="protein sequence ID" value="QJR28894.1"/>
    <property type="molecule type" value="Genomic_DNA"/>
</dbReference>
<evidence type="ECO:0000313" key="6">
    <source>
        <dbReference type="Proteomes" id="UP000501130"/>
    </source>
</evidence>
<dbReference type="SMART" id="SM00895">
    <property type="entry name" value="FCD"/>
    <property type="match status" value="1"/>
</dbReference>
<feature type="domain" description="HTH gntR-type" evidence="4">
    <location>
        <begin position="17"/>
        <end position="84"/>
    </location>
</feature>
<evidence type="ECO:0000256" key="3">
    <source>
        <dbReference type="ARBA" id="ARBA00023163"/>
    </source>
</evidence>
<dbReference type="InterPro" id="IPR008920">
    <property type="entry name" value="TF_FadR/GntR_C"/>
</dbReference>
<protein>
    <submittedName>
        <fullName evidence="5">FCD domain-containing protein</fullName>
    </submittedName>
</protein>
<evidence type="ECO:0000259" key="4">
    <source>
        <dbReference type="PROSITE" id="PS50949"/>
    </source>
</evidence>
<organism evidence="5 6">
    <name type="scientific">Limnobacter profundi</name>
    <dbReference type="NCBI Taxonomy" id="2732163"/>
    <lineage>
        <taxon>Bacteria</taxon>
        <taxon>Pseudomonadati</taxon>
        <taxon>Pseudomonadota</taxon>
        <taxon>Betaproteobacteria</taxon>
        <taxon>Burkholderiales</taxon>
        <taxon>Burkholderiaceae</taxon>
        <taxon>Limnobacter</taxon>
    </lineage>
</organism>
<name>A0ABX6N3E3_9BURK</name>
<dbReference type="PANTHER" id="PTHR43537">
    <property type="entry name" value="TRANSCRIPTIONAL REGULATOR, GNTR FAMILY"/>
    <property type="match status" value="1"/>
</dbReference>
<evidence type="ECO:0000256" key="2">
    <source>
        <dbReference type="ARBA" id="ARBA00023125"/>
    </source>
</evidence>
<evidence type="ECO:0000256" key="1">
    <source>
        <dbReference type="ARBA" id="ARBA00023015"/>
    </source>
</evidence>
<gene>
    <name evidence="5" type="ORF">HKT17_03805</name>
</gene>
<dbReference type="RefSeq" id="WP_171097947.1">
    <property type="nucleotide sequence ID" value="NZ_CP053084.1"/>
</dbReference>
<sequence length="238" mass="27109">MNEVVSLPGSVTNGESLTLAETAYRKLRSDIIEGVHKPGTKLRVEHLKDDYEVGAGTLREALQLLLNDGLVVAQGHRGFTVAPMSAEDFQDITRTRVMIETEALRQAIALGDDQWEAEVMGAFHMLSRAESRLGEETVETRSEWERKNRLFHDTLISACPSRWLKQFQHLLYMQSERYRRLILSEKPIPRDVHSEHEEILNATLNRNSELATQILAEHINRSLIAVQKLPKERFGKSA</sequence>